<evidence type="ECO:0000256" key="3">
    <source>
        <dbReference type="ARBA" id="ARBA00023295"/>
    </source>
</evidence>
<evidence type="ECO:0000259" key="4">
    <source>
        <dbReference type="SMART" id="SM00642"/>
    </source>
</evidence>
<dbReference type="InterPro" id="IPR006047">
    <property type="entry name" value="GH13_cat_dom"/>
</dbReference>
<dbReference type="HOGENOM" id="CLU_006462_1_2_9"/>
<dbReference type="PANTHER" id="PTHR10357:SF179">
    <property type="entry name" value="NEUTRAL AND BASIC AMINO ACID TRANSPORT PROTEIN RBAT"/>
    <property type="match status" value="1"/>
</dbReference>
<dbReference type="Gene3D" id="3.20.20.80">
    <property type="entry name" value="Glycosidases"/>
    <property type="match status" value="1"/>
</dbReference>
<name>E6LSE5_9FIRM</name>
<evidence type="ECO:0000256" key="1">
    <source>
        <dbReference type="ARBA" id="ARBA00008061"/>
    </source>
</evidence>
<dbReference type="InterPro" id="IPR017853">
    <property type="entry name" value="GH"/>
</dbReference>
<evidence type="ECO:0000313" key="6">
    <source>
        <dbReference type="Proteomes" id="UP000003434"/>
    </source>
</evidence>
<comment type="similarity">
    <text evidence="1">Belongs to the glycosyl hydrolase 13 family.</text>
</comment>
<dbReference type="SMART" id="SM00642">
    <property type="entry name" value="Aamy"/>
    <property type="match status" value="1"/>
</dbReference>
<reference evidence="5 6" key="1">
    <citation type="submission" date="2010-12" db="EMBL/GenBank/DDBJ databases">
        <authorList>
            <person name="Muzny D."/>
            <person name="Qin X."/>
            <person name="Deng J."/>
            <person name="Jiang H."/>
            <person name="Liu Y."/>
            <person name="Qu J."/>
            <person name="Song X.-Z."/>
            <person name="Zhang L."/>
            <person name="Thornton R."/>
            <person name="Coyle M."/>
            <person name="Francisco L."/>
            <person name="Jackson L."/>
            <person name="Javaid M."/>
            <person name="Korchina V."/>
            <person name="Kovar C."/>
            <person name="Mata R."/>
            <person name="Mathew T."/>
            <person name="Ngo R."/>
            <person name="Nguyen L."/>
            <person name="Nguyen N."/>
            <person name="Okwuonu G."/>
            <person name="Ongeri F."/>
            <person name="Pham C."/>
            <person name="Simmons D."/>
            <person name="Wilczek-Boney K."/>
            <person name="Hale W."/>
            <person name="Jakkamsetti A."/>
            <person name="Pham P."/>
            <person name="Ruth R."/>
            <person name="San Lucas F."/>
            <person name="Warren J."/>
            <person name="Zhang J."/>
            <person name="Zhao Z."/>
            <person name="Zhou C."/>
            <person name="Zhu D."/>
            <person name="Lee S."/>
            <person name="Bess C."/>
            <person name="Blankenburg K."/>
            <person name="Forbes L."/>
            <person name="Fu Q."/>
            <person name="Gubbala S."/>
            <person name="Hirani K."/>
            <person name="Jayaseelan J.C."/>
            <person name="Lara F."/>
            <person name="Munidasa M."/>
            <person name="Palculict T."/>
            <person name="Patil S."/>
            <person name="Pu L.-L."/>
            <person name="Saada N."/>
            <person name="Tang L."/>
            <person name="Weissenberger G."/>
            <person name="Zhu Y."/>
            <person name="Hemphill L."/>
            <person name="Shang Y."/>
            <person name="Youmans B."/>
            <person name="Ayvaz T."/>
            <person name="Ross M."/>
            <person name="Santibanez J."/>
            <person name="Aqrawi P."/>
            <person name="Gross S."/>
            <person name="Joshi V."/>
            <person name="Fowler G."/>
            <person name="Nazareth L."/>
            <person name="Reid J."/>
            <person name="Worley K."/>
            <person name="Petrosino J."/>
            <person name="Highlander S."/>
            <person name="Gibbs R."/>
        </authorList>
    </citation>
    <scope>NUCLEOTIDE SEQUENCE [LARGE SCALE GENOMIC DNA]</scope>
    <source>
        <strain evidence="5 6">DSM 3986</strain>
    </source>
</reference>
<dbReference type="SUPFAM" id="SSF51011">
    <property type="entry name" value="Glycosyl hydrolase domain"/>
    <property type="match status" value="1"/>
</dbReference>
<keyword evidence="2" id="KW-0378">Hydrolase</keyword>
<evidence type="ECO:0000256" key="2">
    <source>
        <dbReference type="ARBA" id="ARBA00022801"/>
    </source>
</evidence>
<comment type="caution">
    <text evidence="5">The sequence shown here is derived from an EMBL/GenBank/DDBJ whole genome shotgun (WGS) entry which is preliminary data.</text>
</comment>
<dbReference type="CDD" id="cd11333">
    <property type="entry name" value="AmyAc_SI_OligoGlu_DGase"/>
    <property type="match status" value="1"/>
</dbReference>
<proteinExistence type="inferred from homology"/>
<accession>E6LSE5</accession>
<dbReference type="GO" id="GO:0009313">
    <property type="term" value="P:oligosaccharide catabolic process"/>
    <property type="evidence" value="ECO:0007669"/>
    <property type="project" value="TreeGrafter"/>
</dbReference>
<organism evidence="5 6">
    <name type="scientific">Lachnoanaerobaculum saburreum DSM 3986</name>
    <dbReference type="NCBI Taxonomy" id="887325"/>
    <lineage>
        <taxon>Bacteria</taxon>
        <taxon>Bacillati</taxon>
        <taxon>Bacillota</taxon>
        <taxon>Clostridia</taxon>
        <taxon>Lachnospirales</taxon>
        <taxon>Lachnospiraceae</taxon>
        <taxon>Lachnoanaerobaculum</taxon>
    </lineage>
</organism>
<dbReference type="Proteomes" id="UP000003434">
    <property type="component" value="Unassembled WGS sequence"/>
</dbReference>
<dbReference type="AlphaFoldDB" id="E6LSE5"/>
<dbReference type="PANTHER" id="PTHR10357">
    <property type="entry name" value="ALPHA-AMYLASE FAMILY MEMBER"/>
    <property type="match status" value="1"/>
</dbReference>
<dbReference type="FunFam" id="3.20.20.80:FF:000064">
    <property type="entry name" value="Oligo-1,6-glucosidase"/>
    <property type="match status" value="1"/>
</dbReference>
<dbReference type="SUPFAM" id="SSF51445">
    <property type="entry name" value="(Trans)glycosidases"/>
    <property type="match status" value="1"/>
</dbReference>
<dbReference type="Gene3D" id="3.90.400.10">
    <property type="entry name" value="Oligo-1,6-glucosidase, Domain 2"/>
    <property type="match status" value="1"/>
</dbReference>
<dbReference type="GO" id="GO:0004556">
    <property type="term" value="F:alpha-amylase activity"/>
    <property type="evidence" value="ECO:0007669"/>
    <property type="project" value="TreeGrafter"/>
</dbReference>
<dbReference type="InterPro" id="IPR013780">
    <property type="entry name" value="Glyco_hydro_b"/>
</dbReference>
<feature type="domain" description="Glycosyl hydrolase family 13 catalytic" evidence="4">
    <location>
        <begin position="13"/>
        <end position="420"/>
    </location>
</feature>
<dbReference type="RefSeq" id="WP_008752639.1">
    <property type="nucleotide sequence ID" value="NZ_GL622296.1"/>
</dbReference>
<dbReference type="FunFam" id="3.90.400.10:FF:000002">
    <property type="entry name" value="Sucrose isomerase"/>
    <property type="match status" value="1"/>
</dbReference>
<evidence type="ECO:0000313" key="5">
    <source>
        <dbReference type="EMBL" id="EFU75242.1"/>
    </source>
</evidence>
<dbReference type="Pfam" id="PF23915">
    <property type="entry name" value="SusG_C"/>
    <property type="match status" value="1"/>
</dbReference>
<gene>
    <name evidence="5" type="ORF">HMPREF0381_2880</name>
</gene>
<dbReference type="Gene3D" id="2.60.40.1180">
    <property type="entry name" value="Golgi alpha-mannosidase II"/>
    <property type="match status" value="1"/>
</dbReference>
<sequence length="558" mass="64308">MTKKWWHGKVAYQIYPKSFNDTTGSGIGDLKGITQKLDYLKELGIDIIWISPCYCTPFADQGYDISDYYNIDPVFGNMDDMDDLLAEAKKRGMYILMDLVVNHCSDEHEWFKKAMANPDGEYGKYFYIEEGKDGKEPNNWRSYFGGSAWEKIPGTDKYYLHLFHKKQPDLNWENEKVRKEIYKMINWWFDKGLAGFRIDAIINIKKALPIIDYCYTPDREDGFVQPQKMLKDAVGVGEFLTELKNETFAKHDAFTVGEVFDEREEDIPLFIGENGYFSSMFDFNETIFGKSKNGWYDCSPITPDDYKRCCFETQQRVGDIGMISTIIENHDEPRGVSHYIPSEDLSETAKKFLGTMQFMLRGLPFIYQGQEIGMENVNFTSMDQIDDISTRDQYKVAINAGLSPDEAFAAVKKYSRDNSRTPFQWDTSENAGFSTGKPWLMVSPDYKRINVASQINDPDSLLSYYKKLTALRKNPEYAETVVYGKTVPYLPEVERLMAFKRVGDNQTLLVLGNFQTKPQIVKLPSKCKKVVLNNVKNVEFVSDTEIKLEGYQALVIEI</sequence>
<dbReference type="eggNOG" id="COG0366">
    <property type="taxonomic scope" value="Bacteria"/>
</dbReference>
<dbReference type="Pfam" id="PF00128">
    <property type="entry name" value="Alpha-amylase"/>
    <property type="match status" value="1"/>
</dbReference>
<dbReference type="InterPro" id="IPR045857">
    <property type="entry name" value="O16G_dom_2"/>
</dbReference>
<protein>
    <submittedName>
        <fullName evidence="5">Alpha amylase, catalytic domain protein</fullName>
    </submittedName>
</protein>
<dbReference type="EMBL" id="AEPW01000113">
    <property type="protein sequence ID" value="EFU75242.1"/>
    <property type="molecule type" value="Genomic_DNA"/>
</dbReference>
<keyword evidence="3" id="KW-0326">Glycosidase</keyword>
<dbReference type="InterPro" id="IPR056300">
    <property type="entry name" value="SusG-like_C"/>
</dbReference>